<evidence type="ECO:0000256" key="2">
    <source>
        <dbReference type="PROSITE-ProRule" id="PRU00335"/>
    </source>
</evidence>
<feature type="DNA-binding region" description="H-T-H motif" evidence="2">
    <location>
        <begin position="45"/>
        <end position="64"/>
    </location>
</feature>
<dbReference type="AlphaFoldDB" id="A0A071MCA5"/>
<accession>A0A071MCA5</accession>
<dbReference type="InterPro" id="IPR050109">
    <property type="entry name" value="HTH-type_TetR-like_transc_reg"/>
</dbReference>
<dbReference type="InterPro" id="IPR009057">
    <property type="entry name" value="Homeodomain-like_sf"/>
</dbReference>
<comment type="caution">
    <text evidence="4">The sequence shown here is derived from an EMBL/GenBank/DDBJ whole genome shotgun (WGS) entry which is preliminary data.</text>
</comment>
<dbReference type="Gene3D" id="1.10.357.10">
    <property type="entry name" value="Tetracycline Repressor, domain 2"/>
    <property type="match status" value="1"/>
</dbReference>
<dbReference type="PRINTS" id="PR00455">
    <property type="entry name" value="HTHTETR"/>
</dbReference>
<dbReference type="EMBL" id="JJOA01000013">
    <property type="protein sequence ID" value="KEA58529.1"/>
    <property type="molecule type" value="Genomic_DNA"/>
</dbReference>
<protein>
    <submittedName>
        <fullName evidence="4">TetR family transcriptional regulator</fullName>
    </submittedName>
</protein>
<dbReference type="PROSITE" id="PS50977">
    <property type="entry name" value="HTH_TETR_2"/>
    <property type="match status" value="1"/>
</dbReference>
<dbReference type="Pfam" id="PF00440">
    <property type="entry name" value="TetR_N"/>
    <property type="match status" value="1"/>
</dbReference>
<gene>
    <name evidence="4" type="ORF">DT99_15345</name>
</gene>
<dbReference type="InterPro" id="IPR001647">
    <property type="entry name" value="HTH_TetR"/>
</dbReference>
<evidence type="ECO:0000256" key="1">
    <source>
        <dbReference type="ARBA" id="ARBA00023125"/>
    </source>
</evidence>
<proteinExistence type="predicted"/>
<reference evidence="4" key="1">
    <citation type="submission" date="2014-04" db="EMBL/GenBank/DDBJ databases">
        <title>In planta biocontrol of soil-borne Fusarium wilt of banana through a plant endophytic bacterium, Burkholderia cenocepacia 869T2.</title>
        <authorList>
            <person name="Ho Y.-N."/>
            <person name="Chiang H.-M."/>
            <person name="Chao C.-P."/>
            <person name="Su C.-C."/>
            <person name="Hsu H.-F."/>
            <person name="Guo C.-T."/>
            <person name="Hsieh J.-L."/>
            <person name="Huang C.-C."/>
        </authorList>
    </citation>
    <scope>NUCLEOTIDE SEQUENCE [LARGE SCALE GENOMIC DNA]</scope>
    <source>
        <strain evidence="4">869T2</strain>
    </source>
</reference>
<sequence length="214" mass="23333">MSTRVSNTAAAMRKAPRQARSRATVDVIVTAGARVLDMHGWAGFTTNEVAEVAGVSIGSVYQYFPNKLALVDAIRRRHFDDVLAVLQRAHDRRASAGRLVEGLIGDLIAAHRDHPSLHRALLDLPDPGGAKDAYDAFQKAYLRRYALIVAACRGRAPVKADAMTAQVLSSALEGVVHNAARRGLLDDPKLKRELVRLARGYLEDPRDRAAKAHT</sequence>
<name>A0A071MCA5_9BURK</name>
<evidence type="ECO:0000259" key="3">
    <source>
        <dbReference type="PROSITE" id="PS50977"/>
    </source>
</evidence>
<dbReference type="Pfam" id="PF17918">
    <property type="entry name" value="TetR_C_15"/>
    <property type="match status" value="1"/>
</dbReference>
<dbReference type="PANTHER" id="PTHR30055">
    <property type="entry name" value="HTH-TYPE TRANSCRIPTIONAL REGULATOR RUTR"/>
    <property type="match status" value="1"/>
</dbReference>
<dbReference type="GO" id="GO:0000976">
    <property type="term" value="F:transcription cis-regulatory region binding"/>
    <property type="evidence" value="ECO:0007669"/>
    <property type="project" value="TreeGrafter"/>
</dbReference>
<dbReference type="SUPFAM" id="SSF46689">
    <property type="entry name" value="Homeodomain-like"/>
    <property type="match status" value="1"/>
</dbReference>
<dbReference type="PANTHER" id="PTHR30055:SF223">
    <property type="entry name" value="HTH-TYPE TRANSCRIPTIONAL REGULATOR UIDR"/>
    <property type="match status" value="1"/>
</dbReference>
<feature type="domain" description="HTH tetR-type" evidence="3">
    <location>
        <begin position="22"/>
        <end position="82"/>
    </location>
</feature>
<evidence type="ECO:0000313" key="4">
    <source>
        <dbReference type="EMBL" id="KEA58529.1"/>
    </source>
</evidence>
<dbReference type="InterPro" id="IPR041669">
    <property type="entry name" value="TetR_C_15"/>
</dbReference>
<dbReference type="GO" id="GO:0003700">
    <property type="term" value="F:DNA-binding transcription factor activity"/>
    <property type="evidence" value="ECO:0007669"/>
    <property type="project" value="TreeGrafter"/>
</dbReference>
<dbReference type="OrthoDB" id="9816320at2"/>
<organism evidence="4">
    <name type="scientific">Burkholderia cenocepacia</name>
    <dbReference type="NCBI Taxonomy" id="95486"/>
    <lineage>
        <taxon>Bacteria</taxon>
        <taxon>Pseudomonadati</taxon>
        <taxon>Pseudomonadota</taxon>
        <taxon>Betaproteobacteria</taxon>
        <taxon>Burkholderiales</taxon>
        <taxon>Burkholderiaceae</taxon>
        <taxon>Burkholderia</taxon>
        <taxon>Burkholderia cepacia complex</taxon>
    </lineage>
</organism>
<keyword evidence="1 2" id="KW-0238">DNA-binding</keyword>